<sequence length="114" mass="13171">MTLWHQIVELWLCLLTRLGFRTPTFRTVRVVDIPDKLRTERLYVAGEDGYAWTAAMLCPCGCGKVLEMNLLPDAQPCWTLTETPDGLASLHPSVWLKRDCEAHFWLQKGKVRWV</sequence>
<evidence type="ECO:0000313" key="2">
    <source>
        <dbReference type="Proteomes" id="UP000551709"/>
    </source>
</evidence>
<gene>
    <name evidence="1" type="ORF">HAP41_0000009475</name>
</gene>
<name>A0A8T5VEU1_9BRAD</name>
<evidence type="ECO:0000313" key="1">
    <source>
        <dbReference type="EMBL" id="UPT89181.1"/>
    </source>
</evidence>
<reference evidence="1" key="2">
    <citation type="submission" date="2022-04" db="EMBL/GenBank/DDBJ databases">
        <authorList>
            <person name="Bromfield E.S.P."/>
            <person name="Cloutier S."/>
        </authorList>
    </citation>
    <scope>NUCLEOTIDE SEQUENCE</scope>
    <source>
        <strain evidence="1">1S5</strain>
    </source>
</reference>
<organism evidence="1 2">
    <name type="scientific">Bradyrhizobium barranii subsp. apii</name>
    <dbReference type="NCBI Taxonomy" id="2819348"/>
    <lineage>
        <taxon>Bacteria</taxon>
        <taxon>Pseudomonadati</taxon>
        <taxon>Pseudomonadota</taxon>
        <taxon>Alphaproteobacteria</taxon>
        <taxon>Hyphomicrobiales</taxon>
        <taxon>Nitrobacteraceae</taxon>
        <taxon>Bradyrhizobium</taxon>
        <taxon>Bradyrhizobium barranii</taxon>
    </lineage>
</organism>
<accession>A0A8T5VEU1</accession>
<dbReference type="EMBL" id="CP096255">
    <property type="protein sequence ID" value="UPT89181.1"/>
    <property type="molecule type" value="Genomic_DNA"/>
</dbReference>
<dbReference type="InterPro" id="IPR045384">
    <property type="entry name" value="DUF6527"/>
</dbReference>
<protein>
    <submittedName>
        <fullName evidence="1">DUF6527 family protein</fullName>
    </submittedName>
</protein>
<dbReference type="AlphaFoldDB" id="A0A8T5VEU1"/>
<proteinExistence type="predicted"/>
<reference evidence="1" key="1">
    <citation type="journal article" date="2017" name="Syst. Appl. Microbiol.">
        <title>Soybeans inoculated with root zone soils of Canadian native legumes harbour diverse and novel Bradyrhizobium spp. that possess agricultural potential.</title>
        <authorList>
            <person name="Bromfield E.S.P."/>
            <person name="Cloutier S."/>
            <person name="Tambong J.T."/>
            <person name="Tran Thi T.V."/>
        </authorList>
    </citation>
    <scope>NUCLEOTIDE SEQUENCE</scope>
    <source>
        <strain evidence="1">1S5</strain>
    </source>
</reference>
<dbReference type="Proteomes" id="UP000551709">
    <property type="component" value="Chromosome"/>
</dbReference>
<dbReference type="RefSeq" id="WP_224580907.1">
    <property type="nucleotide sequence ID" value="NZ_CP096255.1"/>
</dbReference>
<dbReference type="Pfam" id="PF20137">
    <property type="entry name" value="BubE"/>
    <property type="match status" value="1"/>
</dbReference>